<comment type="similarity">
    <text evidence="1">Belongs to the isochorismatase family.</text>
</comment>
<dbReference type="Gene3D" id="3.40.50.850">
    <property type="entry name" value="Isochorismatase-like"/>
    <property type="match status" value="1"/>
</dbReference>
<reference evidence="4" key="2">
    <citation type="submission" date="2021-04" db="EMBL/GenBank/DDBJ databases">
        <authorList>
            <person name="Gilroy R."/>
        </authorList>
    </citation>
    <scope>NUCLEOTIDE SEQUENCE</scope>
    <source>
        <strain evidence="4">ChiSjej1B19-5720</strain>
    </source>
</reference>
<organism evidence="4 5">
    <name type="scientific">Candidatus Blautia faecavium</name>
    <dbReference type="NCBI Taxonomy" id="2838487"/>
    <lineage>
        <taxon>Bacteria</taxon>
        <taxon>Bacillati</taxon>
        <taxon>Bacillota</taxon>
        <taxon>Clostridia</taxon>
        <taxon>Lachnospirales</taxon>
        <taxon>Lachnospiraceae</taxon>
        <taxon>Blautia</taxon>
    </lineage>
</organism>
<evidence type="ECO:0000313" key="4">
    <source>
        <dbReference type="EMBL" id="HJB29456.1"/>
    </source>
</evidence>
<protein>
    <submittedName>
        <fullName evidence="4">Cysteine hydrolase</fullName>
    </submittedName>
</protein>
<dbReference type="GO" id="GO:0016787">
    <property type="term" value="F:hydrolase activity"/>
    <property type="evidence" value="ECO:0007669"/>
    <property type="project" value="UniProtKB-KW"/>
</dbReference>
<name>A0A9D2LUQ0_9FIRM</name>
<comment type="caution">
    <text evidence="4">The sequence shown here is derived from an EMBL/GenBank/DDBJ whole genome shotgun (WGS) entry which is preliminary data.</text>
</comment>
<dbReference type="PANTHER" id="PTHR43540:SF6">
    <property type="entry name" value="ISOCHORISMATASE-LIKE DOMAIN-CONTAINING PROTEIN"/>
    <property type="match status" value="1"/>
</dbReference>
<dbReference type="PANTHER" id="PTHR43540">
    <property type="entry name" value="PEROXYUREIDOACRYLATE/UREIDOACRYLATE AMIDOHYDROLASE-RELATED"/>
    <property type="match status" value="1"/>
</dbReference>
<evidence type="ECO:0000259" key="3">
    <source>
        <dbReference type="Pfam" id="PF00857"/>
    </source>
</evidence>
<dbReference type="InterPro" id="IPR036380">
    <property type="entry name" value="Isochorismatase-like_sf"/>
</dbReference>
<feature type="domain" description="Isochorismatase-like" evidence="3">
    <location>
        <begin position="4"/>
        <end position="168"/>
    </location>
</feature>
<evidence type="ECO:0000256" key="2">
    <source>
        <dbReference type="ARBA" id="ARBA00022801"/>
    </source>
</evidence>
<dbReference type="CDD" id="cd00431">
    <property type="entry name" value="cysteine_hydrolases"/>
    <property type="match status" value="1"/>
</dbReference>
<dbReference type="InterPro" id="IPR000868">
    <property type="entry name" value="Isochorismatase-like_dom"/>
</dbReference>
<dbReference type="Proteomes" id="UP000823842">
    <property type="component" value="Unassembled WGS sequence"/>
</dbReference>
<keyword evidence="2 4" id="KW-0378">Hydrolase</keyword>
<accession>A0A9D2LUQ0</accession>
<proteinExistence type="inferred from homology"/>
<dbReference type="InterPro" id="IPR050272">
    <property type="entry name" value="Isochorismatase-like_hydrls"/>
</dbReference>
<dbReference type="AlphaFoldDB" id="A0A9D2LUQ0"/>
<dbReference type="Pfam" id="PF00857">
    <property type="entry name" value="Isochorismatase"/>
    <property type="match status" value="1"/>
</dbReference>
<reference evidence="4" key="1">
    <citation type="journal article" date="2021" name="PeerJ">
        <title>Extensive microbial diversity within the chicken gut microbiome revealed by metagenomics and culture.</title>
        <authorList>
            <person name="Gilroy R."/>
            <person name="Ravi A."/>
            <person name="Getino M."/>
            <person name="Pursley I."/>
            <person name="Horton D.L."/>
            <person name="Alikhan N.F."/>
            <person name="Baker D."/>
            <person name="Gharbi K."/>
            <person name="Hall N."/>
            <person name="Watson M."/>
            <person name="Adriaenssens E.M."/>
            <person name="Foster-Nyarko E."/>
            <person name="Jarju S."/>
            <person name="Secka A."/>
            <person name="Antonio M."/>
            <person name="Oren A."/>
            <person name="Chaudhuri R.R."/>
            <person name="La Ragione R."/>
            <person name="Hildebrand F."/>
            <person name="Pallen M.J."/>
        </authorList>
    </citation>
    <scope>NUCLEOTIDE SEQUENCE</scope>
    <source>
        <strain evidence="4">ChiSjej1B19-5720</strain>
    </source>
</reference>
<evidence type="ECO:0000313" key="5">
    <source>
        <dbReference type="Proteomes" id="UP000823842"/>
    </source>
</evidence>
<gene>
    <name evidence="4" type="ORF">IAA06_11785</name>
</gene>
<evidence type="ECO:0000256" key="1">
    <source>
        <dbReference type="ARBA" id="ARBA00006336"/>
    </source>
</evidence>
<dbReference type="EMBL" id="DWYZ01000217">
    <property type="protein sequence ID" value="HJB29456.1"/>
    <property type="molecule type" value="Genomic_DNA"/>
</dbReference>
<sequence>MKYLIVVDMQKDFVDGVLGSQMAQDIVPKVREKLQEFQGKILFTRDTHQENYMETQEGKNLPVPHCIKETEGWEIIPQLREYVKEPPVDKPAFGSMELALRLSREKEEIESVTLIGVCTDICVISNAMLIKAALPEVPVYVDASCCAGVTRESHETALKAMKACQIHVLNE</sequence>
<dbReference type="SUPFAM" id="SSF52499">
    <property type="entry name" value="Isochorismatase-like hydrolases"/>
    <property type="match status" value="1"/>
</dbReference>